<dbReference type="AlphaFoldDB" id="A0A812NAC5"/>
<accession>A0A812NAC5</accession>
<protein>
    <submittedName>
        <fullName evidence="1">Slc35a3 protein</fullName>
    </submittedName>
</protein>
<reference evidence="1" key="1">
    <citation type="submission" date="2021-02" db="EMBL/GenBank/DDBJ databases">
        <authorList>
            <person name="Dougan E. K."/>
            <person name="Rhodes N."/>
            <person name="Thang M."/>
            <person name="Chan C."/>
        </authorList>
    </citation>
    <scope>NUCLEOTIDE SEQUENCE</scope>
</reference>
<gene>
    <name evidence="1" type="primary">Slc35a3</name>
    <name evidence="1" type="ORF">SNAT2548_LOCUS14759</name>
</gene>
<name>A0A812NAC5_9DINO</name>
<comment type="caution">
    <text evidence="1">The sequence shown here is derived from an EMBL/GenBank/DDBJ whole genome shotgun (WGS) entry which is preliminary data.</text>
</comment>
<keyword evidence="2" id="KW-1185">Reference proteome</keyword>
<organism evidence="1 2">
    <name type="scientific">Symbiodinium natans</name>
    <dbReference type="NCBI Taxonomy" id="878477"/>
    <lineage>
        <taxon>Eukaryota</taxon>
        <taxon>Sar</taxon>
        <taxon>Alveolata</taxon>
        <taxon>Dinophyceae</taxon>
        <taxon>Suessiales</taxon>
        <taxon>Symbiodiniaceae</taxon>
        <taxon>Symbiodinium</taxon>
    </lineage>
</organism>
<dbReference type="OrthoDB" id="434811at2759"/>
<dbReference type="EMBL" id="CAJNDS010001779">
    <property type="protein sequence ID" value="CAE7278373.1"/>
    <property type="molecule type" value="Genomic_DNA"/>
</dbReference>
<dbReference type="Proteomes" id="UP000604046">
    <property type="component" value="Unassembled WGS sequence"/>
</dbReference>
<proteinExistence type="predicted"/>
<sequence length="333" mass="37532">MYDVCPEVVIVKTTSREVIVTLTGADCHRIGQAEEEIFEEGSLQCREGIQLGGHDVEGFTIQGMLCAGGKVRRDYWRDGQERTKQWMTTKEKHDRDDTIQDIPAALAGCADLGETRLKRTEADVRKLTPDTVLVLRQGVAYVDLLDQGKFAPLCSFVSHWWGEETLQFAASLRKHAESAYPEDPGEMCYYICTFSNSQHCVDLGSDWTVSPFNRALEHVAQCYRQKQEAMFGAVMLFDENCTTLTRIWCIFETWRCHNLKLPFTLYSCEGKLTRTSTSSLAERLRALVSQIDLASTSCSELGDKLMIEKAIREAPGGFLAVFAKLRLQASEEL</sequence>
<evidence type="ECO:0000313" key="2">
    <source>
        <dbReference type="Proteomes" id="UP000604046"/>
    </source>
</evidence>
<evidence type="ECO:0000313" key="1">
    <source>
        <dbReference type="EMBL" id="CAE7278373.1"/>
    </source>
</evidence>